<reference evidence="2 3" key="1">
    <citation type="submission" date="2018-01" db="EMBL/GenBank/DDBJ databases">
        <authorList>
            <person name="Gaut B.S."/>
            <person name="Morton B.R."/>
            <person name="Clegg M.T."/>
            <person name="Duvall M.R."/>
        </authorList>
    </citation>
    <scope>NUCLEOTIDE SEQUENCE [LARGE SCALE GENOMIC DNA]</scope>
    <source>
        <strain evidence="2">GP69</strain>
    </source>
</reference>
<dbReference type="RefSeq" id="WP_146039971.1">
    <property type="nucleotide sequence ID" value="NZ_CANRXC010000003.1"/>
</dbReference>
<evidence type="ECO:0000313" key="3">
    <source>
        <dbReference type="Proteomes" id="UP000236311"/>
    </source>
</evidence>
<proteinExistence type="predicted"/>
<protein>
    <submittedName>
        <fullName evidence="2">Uncharacterized protein</fullName>
    </submittedName>
</protein>
<accession>A0A2K4ZC76</accession>
<sequence length="116" mass="12929">MENFRKNCREWMKECFEGEVTLTKANLWLIVLTCLLAGTIHGLKKAPATHGVMIGSNNGNTFSCGTDGKKNFEETGRGKEAEGKKEEEGKCGKDNKEKCCKRQKKCRKGKKGSKRA</sequence>
<dbReference type="AlphaFoldDB" id="A0A2K4ZC76"/>
<organism evidence="2 3">
    <name type="scientific">Acetatifactor muris</name>
    <dbReference type="NCBI Taxonomy" id="879566"/>
    <lineage>
        <taxon>Bacteria</taxon>
        <taxon>Bacillati</taxon>
        <taxon>Bacillota</taxon>
        <taxon>Clostridia</taxon>
        <taxon>Lachnospirales</taxon>
        <taxon>Lachnospiraceae</taxon>
        <taxon>Acetatifactor</taxon>
    </lineage>
</organism>
<gene>
    <name evidence="2" type="ORF">AMURIS_00766</name>
</gene>
<feature type="region of interest" description="Disordered" evidence="1">
    <location>
        <begin position="73"/>
        <end position="96"/>
    </location>
</feature>
<evidence type="ECO:0000256" key="1">
    <source>
        <dbReference type="SAM" id="MobiDB-lite"/>
    </source>
</evidence>
<evidence type="ECO:0000313" key="2">
    <source>
        <dbReference type="EMBL" id="SOY28061.1"/>
    </source>
</evidence>
<dbReference type="Proteomes" id="UP000236311">
    <property type="component" value="Unassembled WGS sequence"/>
</dbReference>
<name>A0A2K4ZC76_9FIRM</name>
<keyword evidence="3" id="KW-1185">Reference proteome</keyword>
<dbReference type="EMBL" id="OFSM01000003">
    <property type="protein sequence ID" value="SOY28061.1"/>
    <property type="molecule type" value="Genomic_DNA"/>
</dbReference>